<dbReference type="EMBL" id="LHQQ01000040">
    <property type="protein sequence ID" value="KOS45666.1"/>
    <property type="molecule type" value="Genomic_DNA"/>
</dbReference>
<sequence>MPCKYEKSGIDNQNELEQGIKSDTRVDRPGPRLSRIRCWGTALLVVSLFVSLTLNLWSILFQSRPHGLSEEIKSYNNPETHRSPYISILMPW</sequence>
<gene>
    <name evidence="2" type="ORF">ACN38_g3363</name>
</gene>
<accession>A0A0M8P580</accession>
<keyword evidence="1" id="KW-0812">Transmembrane</keyword>
<comment type="caution">
    <text evidence="2">The sequence shown here is derived from an EMBL/GenBank/DDBJ whole genome shotgun (WGS) entry which is preliminary data.</text>
</comment>
<dbReference type="Proteomes" id="UP000037696">
    <property type="component" value="Unassembled WGS sequence"/>
</dbReference>
<proteinExistence type="predicted"/>
<reference evidence="2 3" key="1">
    <citation type="submission" date="2015-08" db="EMBL/GenBank/DDBJ databases">
        <title>Genome sequencing of Penicillium nordicum.</title>
        <authorList>
            <person name="Nguyen H.D."/>
            <person name="Seifert K.A."/>
        </authorList>
    </citation>
    <scope>NUCLEOTIDE SEQUENCE [LARGE SCALE GENOMIC DNA]</scope>
    <source>
        <strain evidence="2 3">DAOMC 185683</strain>
    </source>
</reference>
<keyword evidence="1" id="KW-1133">Transmembrane helix</keyword>
<dbReference type="AlphaFoldDB" id="A0A0M8P580"/>
<name>A0A0M8P580_9EURO</name>
<evidence type="ECO:0000313" key="2">
    <source>
        <dbReference type="EMBL" id="KOS45666.1"/>
    </source>
</evidence>
<keyword evidence="3" id="KW-1185">Reference proteome</keyword>
<organism evidence="2 3">
    <name type="scientific">Penicillium nordicum</name>
    <dbReference type="NCBI Taxonomy" id="229535"/>
    <lineage>
        <taxon>Eukaryota</taxon>
        <taxon>Fungi</taxon>
        <taxon>Dikarya</taxon>
        <taxon>Ascomycota</taxon>
        <taxon>Pezizomycotina</taxon>
        <taxon>Eurotiomycetes</taxon>
        <taxon>Eurotiomycetidae</taxon>
        <taxon>Eurotiales</taxon>
        <taxon>Aspergillaceae</taxon>
        <taxon>Penicillium</taxon>
    </lineage>
</organism>
<evidence type="ECO:0000256" key="1">
    <source>
        <dbReference type="SAM" id="Phobius"/>
    </source>
</evidence>
<evidence type="ECO:0000313" key="3">
    <source>
        <dbReference type="Proteomes" id="UP000037696"/>
    </source>
</evidence>
<feature type="transmembrane region" description="Helical" evidence="1">
    <location>
        <begin position="38"/>
        <end position="60"/>
    </location>
</feature>
<protein>
    <submittedName>
        <fullName evidence="2">Uncharacterized protein</fullName>
    </submittedName>
</protein>
<keyword evidence="1" id="KW-0472">Membrane</keyword>